<feature type="compositionally biased region" description="Polar residues" evidence="1">
    <location>
        <begin position="27"/>
        <end position="36"/>
    </location>
</feature>
<dbReference type="Gene3D" id="3.40.50.300">
    <property type="entry name" value="P-loop containing nucleotide triphosphate hydrolases"/>
    <property type="match status" value="1"/>
</dbReference>
<proteinExistence type="predicted"/>
<dbReference type="Proteomes" id="UP001164746">
    <property type="component" value="Chromosome 8"/>
</dbReference>
<evidence type="ECO:0008006" key="4">
    <source>
        <dbReference type="Google" id="ProtNLM"/>
    </source>
</evidence>
<dbReference type="EMBL" id="CP111019">
    <property type="protein sequence ID" value="WAR13058.1"/>
    <property type="molecule type" value="Genomic_DNA"/>
</dbReference>
<gene>
    <name evidence="2" type="ORF">MAR_027238</name>
</gene>
<dbReference type="PANTHER" id="PTHR36681:SF3">
    <property type="entry name" value="NUCLEAR GTPASE, GERMINAL CENTER-ASSOCIATED, TANDEM DUPLICATE 3"/>
    <property type="match status" value="1"/>
</dbReference>
<accession>A0ABY7EX05</accession>
<organism evidence="2 3">
    <name type="scientific">Mya arenaria</name>
    <name type="common">Soft-shell clam</name>
    <dbReference type="NCBI Taxonomy" id="6604"/>
    <lineage>
        <taxon>Eukaryota</taxon>
        <taxon>Metazoa</taxon>
        <taxon>Spiralia</taxon>
        <taxon>Lophotrochozoa</taxon>
        <taxon>Mollusca</taxon>
        <taxon>Bivalvia</taxon>
        <taxon>Autobranchia</taxon>
        <taxon>Heteroconchia</taxon>
        <taxon>Euheterodonta</taxon>
        <taxon>Imparidentia</taxon>
        <taxon>Neoheterodontei</taxon>
        <taxon>Myida</taxon>
        <taxon>Myoidea</taxon>
        <taxon>Myidae</taxon>
        <taxon>Mya</taxon>
    </lineage>
</organism>
<evidence type="ECO:0000313" key="2">
    <source>
        <dbReference type="EMBL" id="WAR13058.1"/>
    </source>
</evidence>
<protein>
    <recommendedName>
        <fullName evidence="4">G domain-containing protein</fullName>
    </recommendedName>
</protein>
<keyword evidence="3" id="KW-1185">Reference proteome</keyword>
<reference evidence="2" key="1">
    <citation type="submission" date="2022-11" db="EMBL/GenBank/DDBJ databases">
        <title>Centuries of genome instability and evolution in soft-shell clam transmissible cancer (bioRxiv).</title>
        <authorList>
            <person name="Hart S.F.M."/>
            <person name="Yonemitsu M.A."/>
            <person name="Giersch R.M."/>
            <person name="Beal B.F."/>
            <person name="Arriagada G."/>
            <person name="Davis B.W."/>
            <person name="Ostrander E.A."/>
            <person name="Goff S.P."/>
            <person name="Metzger M.J."/>
        </authorList>
    </citation>
    <scope>NUCLEOTIDE SEQUENCE</scope>
    <source>
        <strain evidence="2">MELC-2E11</strain>
        <tissue evidence="2">Siphon/mantle</tissue>
    </source>
</reference>
<feature type="compositionally biased region" description="Basic residues" evidence="1">
    <location>
        <begin position="37"/>
        <end position="47"/>
    </location>
</feature>
<feature type="region of interest" description="Disordered" evidence="1">
    <location>
        <begin position="21"/>
        <end position="48"/>
    </location>
</feature>
<evidence type="ECO:0000256" key="1">
    <source>
        <dbReference type="SAM" id="MobiDB-lite"/>
    </source>
</evidence>
<name>A0ABY7EX05_MYAAR</name>
<sequence>MDIPSMTKVSKVIKQLRYKRRDDDYPSLSSTPGPSTKKNKYNRHKTKPQRDLAYVEKHVNSCRTMISELKKLFDGQPALHIHTRAQEWRQELADVEKTLTFLKTVIAVVGDTGAGKSSLINAMLDHRNVLPTSGMQACTAVAEWFDELQILLKELTGQDGTIKKNVPDTTSDAYVSYCKVKAVYGRIDSFEILSKISTVIFWLGRNKVIKENNPEEFRRQIEIYIATQDSGTGGQ</sequence>
<dbReference type="InterPro" id="IPR027417">
    <property type="entry name" value="P-loop_NTPase"/>
</dbReference>
<evidence type="ECO:0000313" key="3">
    <source>
        <dbReference type="Proteomes" id="UP001164746"/>
    </source>
</evidence>
<dbReference type="PANTHER" id="PTHR36681">
    <property type="entry name" value="NUCLEAR GTPASE, GERMINAL CENTER-ASSOCIATED, TANDEM DUPLICATE 3"/>
    <property type="match status" value="1"/>
</dbReference>
<dbReference type="SUPFAM" id="SSF52540">
    <property type="entry name" value="P-loop containing nucleoside triphosphate hydrolases"/>
    <property type="match status" value="1"/>
</dbReference>